<evidence type="ECO:0000256" key="2">
    <source>
        <dbReference type="ARBA" id="ARBA00022643"/>
    </source>
</evidence>
<keyword evidence="5" id="KW-0472">Membrane</keyword>
<feature type="domain" description="FAD-binding FR-type" evidence="8">
    <location>
        <begin position="220"/>
        <end position="387"/>
    </location>
</feature>
<keyword evidence="5" id="KW-1133">Transmembrane helix</keyword>
<dbReference type="SUPFAM" id="SSF52218">
    <property type="entry name" value="Flavoproteins"/>
    <property type="match status" value="1"/>
</dbReference>
<dbReference type="GO" id="GO:0003958">
    <property type="term" value="F:NADPH-hemoprotein reductase activity"/>
    <property type="evidence" value="ECO:0007669"/>
    <property type="project" value="UniProtKB-EC"/>
</dbReference>
<dbReference type="PANTHER" id="PTHR19384:SF17">
    <property type="entry name" value="NADPH--CYTOCHROME P450 REDUCTASE"/>
    <property type="match status" value="1"/>
</dbReference>
<sequence length="526" mass="57455">MTRRVSAALAGLLLSETAQAAVNNPAFNRYALALGLCIAYLLFCVWIIRRHRRLSAVPGPVSPVDGKAVLVGYASQGGYARELAFKTAAALQRPGVAVHCLALDAVDVAMLATVQRALFVVSTTGEGDPPDNARRFVQTTMSATPSLAHLQYGLLALGDSSYANFCGFGHQLDAWLQHAHALPLFDLVQVDAGDAGALRHWQYQLGLLAGNTEMPDWEAPQYQAWRLVQRKQLNPGSAGAPVYHLTLRAETVGVLWQAGDIAEIGPRNPQQAVVHFLEQLALDGATVVEGRRLSDWLQERLLPHTESELAALRDLSLVQLVQQLRPLPHREYSIASLPADGQLELLVRQAAHVDGRLGLGSGWLTRYADVGEMVALRIRENAAFHPPDERRPMILIGNGTGIAGLRAHLKARAIASRSPNWLLFGERNAAHDFYFMDEISAWQASGILSRLDTAFSRDQADKRYVQHVLASQADRLREWVAEGAAIYVCGSANGMAQAVHAVLLQALGEEAMSRLASDGRYRRDVY</sequence>
<dbReference type="PRINTS" id="PR00369">
    <property type="entry name" value="FLAVODOXIN"/>
</dbReference>
<evidence type="ECO:0000256" key="3">
    <source>
        <dbReference type="ARBA" id="ARBA00022982"/>
    </source>
</evidence>
<dbReference type="InterPro" id="IPR001709">
    <property type="entry name" value="Flavoprot_Pyr_Nucl_cyt_Rdtase"/>
</dbReference>
<keyword evidence="3" id="KW-0813">Transport</keyword>
<evidence type="ECO:0000259" key="7">
    <source>
        <dbReference type="PROSITE" id="PS50902"/>
    </source>
</evidence>
<dbReference type="Gene3D" id="3.40.50.80">
    <property type="entry name" value="Nucleotide-binding domain of ferredoxin-NADP reductase (FNR) module"/>
    <property type="match status" value="1"/>
</dbReference>
<organism evidence="9 10">
    <name type="scientific">Methylobacillus flagellatus (strain ATCC 51484 / DSM 6875 / VKM B-1610 / KT)</name>
    <dbReference type="NCBI Taxonomy" id="265072"/>
    <lineage>
        <taxon>Bacteria</taxon>
        <taxon>Pseudomonadati</taxon>
        <taxon>Pseudomonadota</taxon>
        <taxon>Betaproteobacteria</taxon>
        <taxon>Nitrosomonadales</taxon>
        <taxon>Methylophilaceae</taxon>
        <taxon>Methylobacillus</taxon>
    </lineage>
</organism>
<evidence type="ECO:0000313" key="10">
    <source>
        <dbReference type="Proteomes" id="UP000002440"/>
    </source>
</evidence>
<dbReference type="InterPro" id="IPR039261">
    <property type="entry name" value="FNR_nucleotide-bd"/>
</dbReference>
<proteinExistence type="predicted"/>
<evidence type="ECO:0000256" key="4">
    <source>
        <dbReference type="ARBA" id="ARBA00023797"/>
    </source>
</evidence>
<dbReference type="SUPFAM" id="SSF63380">
    <property type="entry name" value="Riboflavin synthase domain-like"/>
    <property type="match status" value="1"/>
</dbReference>
<dbReference type="SUPFAM" id="SSF52343">
    <property type="entry name" value="Ferredoxin reductase-like, C-terminal NADP-linked domain"/>
    <property type="match status" value="1"/>
</dbReference>
<dbReference type="InterPro" id="IPR001094">
    <property type="entry name" value="Flavdoxin-like"/>
</dbReference>
<dbReference type="EC" id="1.6.2.4" evidence="4"/>
<dbReference type="InterPro" id="IPR029039">
    <property type="entry name" value="Flavoprotein-like_sf"/>
</dbReference>
<dbReference type="Gene3D" id="2.40.30.10">
    <property type="entry name" value="Translation factors"/>
    <property type="match status" value="1"/>
</dbReference>
<dbReference type="STRING" id="265072.Mfla_0428"/>
<keyword evidence="5" id="KW-0812">Transmembrane</keyword>
<reference evidence="9 10" key="1">
    <citation type="submission" date="2006-03" db="EMBL/GenBank/DDBJ databases">
        <title>Complete sequence of Methylobacillus flagellatus KT.</title>
        <authorList>
            <consortium name="US DOE Joint Genome Institute"/>
            <person name="Copeland A."/>
            <person name="Lucas S."/>
            <person name="Lapidus A."/>
            <person name="Barry K."/>
            <person name="Detter J.C."/>
            <person name="Glavina del Rio T."/>
            <person name="Hammon N."/>
            <person name="Israni S."/>
            <person name="Dalin E."/>
            <person name="Tice H."/>
            <person name="Pitluck S."/>
            <person name="Brettin T."/>
            <person name="Bruce D."/>
            <person name="Han C."/>
            <person name="Tapia R."/>
            <person name="Saunders E."/>
            <person name="Gilna P."/>
            <person name="Schmutz J."/>
            <person name="Larimer F."/>
            <person name="Land M."/>
            <person name="Kyrpides N."/>
            <person name="Anderson I."/>
            <person name="Richardson P."/>
        </authorList>
    </citation>
    <scope>NUCLEOTIDE SEQUENCE [LARGE SCALE GENOMIC DNA]</scope>
    <source>
        <strain evidence="10">KT / ATCC 51484 / DSM 6875</strain>
    </source>
</reference>
<dbReference type="GO" id="GO:0005829">
    <property type="term" value="C:cytosol"/>
    <property type="evidence" value="ECO:0007669"/>
    <property type="project" value="TreeGrafter"/>
</dbReference>
<dbReference type="EMBL" id="CP000284">
    <property type="protein sequence ID" value="ABE48698.1"/>
    <property type="molecule type" value="Genomic_DNA"/>
</dbReference>
<dbReference type="AlphaFoldDB" id="Q1H489"/>
<feature type="transmembrane region" description="Helical" evidence="5">
    <location>
        <begin position="30"/>
        <end position="48"/>
    </location>
</feature>
<feature type="signal peptide" evidence="6">
    <location>
        <begin position="1"/>
        <end position="20"/>
    </location>
</feature>
<dbReference type="RefSeq" id="WP_011478795.1">
    <property type="nucleotide sequence ID" value="NC_007947.1"/>
</dbReference>
<name>Q1H489_METFK</name>
<evidence type="ECO:0000313" key="9">
    <source>
        <dbReference type="EMBL" id="ABE48698.1"/>
    </source>
</evidence>
<dbReference type="PROSITE" id="PS51384">
    <property type="entry name" value="FAD_FR"/>
    <property type="match status" value="1"/>
</dbReference>
<dbReference type="PROSITE" id="PS50902">
    <property type="entry name" value="FLAVODOXIN_LIKE"/>
    <property type="match status" value="1"/>
</dbReference>
<dbReference type="Pfam" id="PF00175">
    <property type="entry name" value="NAD_binding_1"/>
    <property type="match status" value="1"/>
</dbReference>
<gene>
    <name evidence="9" type="ordered locus">Mfla_0428</name>
</gene>
<dbReference type="PRINTS" id="PR00371">
    <property type="entry name" value="FPNCR"/>
</dbReference>
<dbReference type="InterPro" id="IPR017927">
    <property type="entry name" value="FAD-bd_FR_type"/>
</dbReference>
<dbReference type="GO" id="GO:0010181">
    <property type="term" value="F:FMN binding"/>
    <property type="evidence" value="ECO:0007669"/>
    <property type="project" value="InterPro"/>
</dbReference>
<dbReference type="InterPro" id="IPR008254">
    <property type="entry name" value="Flavodoxin/NO_synth"/>
</dbReference>
<keyword evidence="1" id="KW-0285">Flavoprotein</keyword>
<dbReference type="OrthoDB" id="7376058at2"/>
<feature type="domain" description="Flavodoxin-like" evidence="7">
    <location>
        <begin position="69"/>
        <end position="206"/>
    </location>
</feature>
<evidence type="ECO:0000256" key="5">
    <source>
        <dbReference type="SAM" id="Phobius"/>
    </source>
</evidence>
<dbReference type="InterPro" id="IPR001433">
    <property type="entry name" value="OxRdtase_FAD/NAD-bd"/>
</dbReference>
<dbReference type="CDD" id="cd06200">
    <property type="entry name" value="SiR_like1"/>
    <property type="match status" value="1"/>
</dbReference>
<dbReference type="InterPro" id="IPR017938">
    <property type="entry name" value="Riboflavin_synthase-like_b-brl"/>
</dbReference>
<dbReference type="GO" id="GO:0050660">
    <property type="term" value="F:flavin adenine dinucleotide binding"/>
    <property type="evidence" value="ECO:0007669"/>
    <property type="project" value="TreeGrafter"/>
</dbReference>
<dbReference type="Proteomes" id="UP000002440">
    <property type="component" value="Chromosome"/>
</dbReference>
<protein>
    <recommendedName>
        <fullName evidence="4">NADPH--hemoprotein reductase</fullName>
        <ecNumber evidence="4">1.6.2.4</ecNumber>
    </recommendedName>
</protein>
<keyword evidence="10" id="KW-1185">Reference proteome</keyword>
<accession>Q1H489</accession>
<keyword evidence="2" id="KW-0288">FMN</keyword>
<dbReference type="Pfam" id="PF00258">
    <property type="entry name" value="Flavodoxin_1"/>
    <property type="match status" value="1"/>
</dbReference>
<evidence type="ECO:0000256" key="6">
    <source>
        <dbReference type="SAM" id="SignalP"/>
    </source>
</evidence>
<dbReference type="Gene3D" id="3.40.50.360">
    <property type="match status" value="1"/>
</dbReference>
<evidence type="ECO:0000259" key="8">
    <source>
        <dbReference type="PROSITE" id="PS51384"/>
    </source>
</evidence>
<keyword evidence="6" id="KW-0732">Signal</keyword>
<dbReference type="KEGG" id="mfa:Mfla_0428"/>
<feature type="chain" id="PRO_5004189923" description="NADPH--hemoprotein reductase" evidence="6">
    <location>
        <begin position="21"/>
        <end position="526"/>
    </location>
</feature>
<dbReference type="eggNOG" id="COG0369">
    <property type="taxonomic scope" value="Bacteria"/>
</dbReference>
<keyword evidence="3" id="KW-0249">Electron transport</keyword>
<dbReference type="PANTHER" id="PTHR19384">
    <property type="entry name" value="NITRIC OXIDE SYNTHASE-RELATED"/>
    <property type="match status" value="1"/>
</dbReference>
<evidence type="ECO:0000256" key="1">
    <source>
        <dbReference type="ARBA" id="ARBA00022630"/>
    </source>
</evidence>
<dbReference type="HOGENOM" id="CLU_001570_17_7_4"/>